<organism evidence="3 4">
    <name type="scientific">Coniochaeta ligniaria NRRL 30616</name>
    <dbReference type="NCBI Taxonomy" id="1408157"/>
    <lineage>
        <taxon>Eukaryota</taxon>
        <taxon>Fungi</taxon>
        <taxon>Dikarya</taxon>
        <taxon>Ascomycota</taxon>
        <taxon>Pezizomycotina</taxon>
        <taxon>Sordariomycetes</taxon>
        <taxon>Sordariomycetidae</taxon>
        <taxon>Coniochaetales</taxon>
        <taxon>Coniochaetaceae</taxon>
        <taxon>Coniochaeta</taxon>
    </lineage>
</organism>
<evidence type="ECO:0000313" key="4">
    <source>
        <dbReference type="Proteomes" id="UP000182658"/>
    </source>
</evidence>
<evidence type="ECO:0000256" key="1">
    <source>
        <dbReference type="SAM" id="MobiDB-lite"/>
    </source>
</evidence>
<dbReference type="OrthoDB" id="203796at2759"/>
<dbReference type="EMBL" id="KV875099">
    <property type="protein sequence ID" value="OIW28102.1"/>
    <property type="molecule type" value="Genomic_DNA"/>
</dbReference>
<keyword evidence="4" id="KW-1185">Reference proteome</keyword>
<protein>
    <submittedName>
        <fullName evidence="3">Uncharacterized protein</fullName>
    </submittedName>
</protein>
<gene>
    <name evidence="3" type="ORF">CONLIGDRAFT_462606</name>
</gene>
<dbReference type="Proteomes" id="UP000182658">
    <property type="component" value="Unassembled WGS sequence"/>
</dbReference>
<reference evidence="3 4" key="1">
    <citation type="submission" date="2016-10" db="EMBL/GenBank/DDBJ databases">
        <title>Draft genome sequence of Coniochaeta ligniaria NRRL30616, a lignocellulolytic fungus for bioabatement of inhibitors in plant biomass hydrolysates.</title>
        <authorList>
            <consortium name="DOE Joint Genome Institute"/>
            <person name="Jimenez D.J."/>
            <person name="Hector R.E."/>
            <person name="Riley R."/>
            <person name="Sun H."/>
            <person name="Grigoriev I.V."/>
            <person name="Van Elsas J.D."/>
            <person name="Nichols N.N."/>
        </authorList>
    </citation>
    <scope>NUCLEOTIDE SEQUENCE [LARGE SCALE GENOMIC DNA]</scope>
    <source>
        <strain evidence="3 4">NRRL 30616</strain>
    </source>
</reference>
<keyword evidence="2" id="KW-0812">Transmembrane</keyword>
<accession>A0A1J7IKW0</accession>
<evidence type="ECO:0000313" key="3">
    <source>
        <dbReference type="EMBL" id="OIW28102.1"/>
    </source>
</evidence>
<feature type="region of interest" description="Disordered" evidence="1">
    <location>
        <begin position="1"/>
        <end position="45"/>
    </location>
</feature>
<proteinExistence type="predicted"/>
<evidence type="ECO:0000256" key="2">
    <source>
        <dbReference type="SAM" id="Phobius"/>
    </source>
</evidence>
<dbReference type="PANTHER" id="PTHR37848">
    <property type="entry name" value="EXPRESSED PROTEIN"/>
    <property type="match status" value="1"/>
</dbReference>
<sequence>MSKLASSLGLASPGPDGDSFSLHSQRGDPFLDGDAPEIHDDDLPPLYEDSEVEAALLPRAPAEDSFLVIDPVQKDANTGITYFMHRQLDTEPETLETQVKWWAKSPPRPFVRISGTHQETVDNMGKKERKRITDFDISIELTPYLYSNAANRTAWTELRTVENEEKVRRGTVLRKRAPGAKQHIELGDAKPTLAEWCHRYCASHAGLKSFVFKRKVVGLDNQRLKDKLEGLVLSTSYRGHIDISFPVKDDTCVVFNDCKTNAWRLTSWIVWLSIFTLMFIFTWPYLFFRTKRFEVVVAEWTFSKPSATGARQFVSISEDQWYNMWGRAINKAVMEKRQGTLDQQDLLTSDMPDPVFDNPTVDGVAGILRAGVRAMNEVNRQLGWGADS</sequence>
<dbReference type="InParanoid" id="A0A1J7IKW0"/>
<keyword evidence="2" id="KW-1133">Transmembrane helix</keyword>
<dbReference type="PANTHER" id="PTHR37848:SF1">
    <property type="entry name" value="SUN DOMAIN-CONTAINING PROTEIN"/>
    <property type="match status" value="1"/>
</dbReference>
<dbReference type="AlphaFoldDB" id="A0A1J7IKW0"/>
<feature type="transmembrane region" description="Helical" evidence="2">
    <location>
        <begin position="268"/>
        <end position="288"/>
    </location>
</feature>
<keyword evidence="2" id="KW-0472">Membrane</keyword>
<name>A0A1J7IKW0_9PEZI</name>